<evidence type="ECO:0000256" key="8">
    <source>
        <dbReference type="ARBA" id="ARBA00022777"/>
    </source>
</evidence>
<dbReference type="PANTHER" id="PTHR44936:SF10">
    <property type="entry name" value="SENSOR PROTEIN RSTB"/>
    <property type="match status" value="1"/>
</dbReference>
<dbReference type="InterPro" id="IPR005467">
    <property type="entry name" value="His_kinase_dom"/>
</dbReference>
<evidence type="ECO:0000256" key="4">
    <source>
        <dbReference type="ARBA" id="ARBA00022475"/>
    </source>
</evidence>
<keyword evidence="9" id="KW-0067">ATP-binding</keyword>
<proteinExistence type="predicted"/>
<evidence type="ECO:0000259" key="11">
    <source>
        <dbReference type="PROSITE" id="PS50109"/>
    </source>
</evidence>
<sequence length="535" mass="60956" precursor="true">MKKSLLSLAIIVILSVVGIQLFIIPLFENKVRHPTEKWALELLTSGTANMLAVQLQRLPKQDRAAYLQNMQANFGYELAVQDYQRDDFSIVQQQWIDQNNVVGEPLTDLVYRRIDADQLLVVIKPNTVPKYLVNDAQRWSMGVFYLITHALNKQPENNWHSIIAVINEDFAYPVTLQSLGEIHENDEQMSDLYAGRIIALSTADSDAIGYPADRVMQRIGSSDKVIVLGPFSTELKPKVQYMLSIFYLIFGLSLLVPIIVWLIPAWRSMLSLNKVAILLGKGHFDTRAKFIHFSHLNHLSNTINIMAEKIQRLISSHKNLVNAVSHELRTPIARIEFNIEMLRNNTQDNNQLTQLDRIEFSLNELNSLVSEMLEHARFDSEIPTLTFESIELNHWLRQELLLWQEANPTIVITLLGHDECLARFDRFYMSRAISNLVRNAIAYGQSQIHVGYQKTAKGWMVFIEDDGYGVPLASRDKVFEPFYRDDESRNLQKSGTGLGLAIVKQIIDWHSGSASVNASALGGARFVLSWPDKKL</sequence>
<dbReference type="SMART" id="SM00388">
    <property type="entry name" value="HisKA"/>
    <property type="match status" value="1"/>
</dbReference>
<dbReference type="Pfam" id="PF00512">
    <property type="entry name" value="HisKA"/>
    <property type="match status" value="1"/>
</dbReference>
<accession>A9KX93</accession>
<dbReference type="Proteomes" id="UP000000770">
    <property type="component" value="Chromosome"/>
</dbReference>
<name>A9KX93_SHEB9</name>
<gene>
    <name evidence="12" type="ordered locus">Sbal195_0308</name>
</gene>
<dbReference type="InterPro" id="IPR050980">
    <property type="entry name" value="2C_sensor_his_kinase"/>
</dbReference>
<evidence type="ECO:0000256" key="9">
    <source>
        <dbReference type="ARBA" id="ARBA00022840"/>
    </source>
</evidence>
<evidence type="ECO:0000256" key="10">
    <source>
        <dbReference type="SAM" id="Phobius"/>
    </source>
</evidence>
<dbReference type="GeneID" id="11770656"/>
<dbReference type="Pfam" id="PF02518">
    <property type="entry name" value="HATPase_c"/>
    <property type="match status" value="1"/>
</dbReference>
<evidence type="ECO:0000313" key="13">
    <source>
        <dbReference type="Proteomes" id="UP000000770"/>
    </source>
</evidence>
<evidence type="ECO:0000256" key="5">
    <source>
        <dbReference type="ARBA" id="ARBA00022553"/>
    </source>
</evidence>
<dbReference type="RefSeq" id="WP_006086574.1">
    <property type="nucleotide sequence ID" value="NC_009997.1"/>
</dbReference>
<dbReference type="SUPFAM" id="SSF55874">
    <property type="entry name" value="ATPase domain of HSP90 chaperone/DNA topoisomerase II/histidine kinase"/>
    <property type="match status" value="1"/>
</dbReference>
<reference evidence="12 13" key="1">
    <citation type="submission" date="2007-11" db="EMBL/GenBank/DDBJ databases">
        <title>Complete sequence of chromosome of Shewanella baltica OS195.</title>
        <authorList>
            <consortium name="US DOE Joint Genome Institute"/>
            <person name="Copeland A."/>
            <person name="Lucas S."/>
            <person name="Lapidus A."/>
            <person name="Barry K."/>
            <person name="Glavina del Rio T."/>
            <person name="Dalin E."/>
            <person name="Tice H."/>
            <person name="Pitluck S."/>
            <person name="Chain P."/>
            <person name="Malfatti S."/>
            <person name="Shin M."/>
            <person name="Vergez L."/>
            <person name="Schmutz J."/>
            <person name="Larimer F."/>
            <person name="Land M."/>
            <person name="Hauser L."/>
            <person name="Kyrpides N."/>
            <person name="Kim E."/>
            <person name="Brettar I."/>
            <person name="Rodrigues J."/>
            <person name="Konstantinidis K."/>
            <person name="Klappenbach J."/>
            <person name="Hofle M."/>
            <person name="Tiedje J."/>
            <person name="Richardson P."/>
        </authorList>
    </citation>
    <scope>NUCLEOTIDE SEQUENCE [LARGE SCALE GENOMIC DNA]</scope>
    <source>
        <strain evidence="12 13">OS195</strain>
    </source>
</reference>
<dbReference type="HOGENOM" id="CLU_000445_89_27_6"/>
<comment type="catalytic activity">
    <reaction evidence="1">
        <text>ATP + protein L-histidine = ADP + protein N-phospho-L-histidine.</text>
        <dbReference type="EC" id="2.7.13.3"/>
    </reaction>
</comment>
<dbReference type="PROSITE" id="PS50109">
    <property type="entry name" value="HIS_KIN"/>
    <property type="match status" value="1"/>
</dbReference>
<dbReference type="InterPro" id="IPR036890">
    <property type="entry name" value="HATPase_C_sf"/>
</dbReference>
<evidence type="ECO:0000256" key="2">
    <source>
        <dbReference type="ARBA" id="ARBA00004651"/>
    </source>
</evidence>
<dbReference type="CDD" id="cd00082">
    <property type="entry name" value="HisKA"/>
    <property type="match status" value="1"/>
</dbReference>
<keyword evidence="7" id="KW-0547">Nucleotide-binding</keyword>
<dbReference type="EC" id="2.7.13.3" evidence="3"/>
<organism evidence="12 13">
    <name type="scientific">Shewanella baltica (strain OS195)</name>
    <dbReference type="NCBI Taxonomy" id="399599"/>
    <lineage>
        <taxon>Bacteria</taxon>
        <taxon>Pseudomonadati</taxon>
        <taxon>Pseudomonadota</taxon>
        <taxon>Gammaproteobacteria</taxon>
        <taxon>Alteromonadales</taxon>
        <taxon>Shewanellaceae</taxon>
        <taxon>Shewanella</taxon>
    </lineage>
</organism>
<dbReference type="GO" id="GO:0000155">
    <property type="term" value="F:phosphorelay sensor kinase activity"/>
    <property type="evidence" value="ECO:0007669"/>
    <property type="project" value="InterPro"/>
</dbReference>
<dbReference type="SUPFAM" id="SSF47384">
    <property type="entry name" value="Homodimeric domain of signal transducing histidine kinase"/>
    <property type="match status" value="1"/>
</dbReference>
<evidence type="ECO:0000256" key="6">
    <source>
        <dbReference type="ARBA" id="ARBA00022679"/>
    </source>
</evidence>
<keyword evidence="4" id="KW-1003">Cell membrane</keyword>
<keyword evidence="6" id="KW-0808">Transferase</keyword>
<keyword evidence="8 12" id="KW-0418">Kinase</keyword>
<dbReference type="InterPro" id="IPR003594">
    <property type="entry name" value="HATPase_dom"/>
</dbReference>
<protein>
    <recommendedName>
        <fullName evidence="3">histidine kinase</fullName>
        <ecNumber evidence="3">2.7.13.3</ecNumber>
    </recommendedName>
</protein>
<dbReference type="InterPro" id="IPR004358">
    <property type="entry name" value="Sig_transdc_His_kin-like_C"/>
</dbReference>
<feature type="domain" description="Histidine kinase" evidence="11">
    <location>
        <begin position="323"/>
        <end position="534"/>
    </location>
</feature>
<dbReference type="Gene3D" id="3.30.565.10">
    <property type="entry name" value="Histidine kinase-like ATPase, C-terminal domain"/>
    <property type="match status" value="1"/>
</dbReference>
<dbReference type="EMBL" id="CP000891">
    <property type="protein sequence ID" value="ABX47489.1"/>
    <property type="molecule type" value="Genomic_DNA"/>
</dbReference>
<dbReference type="GO" id="GO:0005886">
    <property type="term" value="C:plasma membrane"/>
    <property type="evidence" value="ECO:0007669"/>
    <property type="project" value="UniProtKB-SubCell"/>
</dbReference>
<dbReference type="InterPro" id="IPR036097">
    <property type="entry name" value="HisK_dim/P_sf"/>
</dbReference>
<comment type="subcellular location">
    <subcellularLocation>
        <location evidence="2">Cell membrane</location>
        <topology evidence="2">Multi-pass membrane protein</topology>
    </subcellularLocation>
</comment>
<dbReference type="PANTHER" id="PTHR44936">
    <property type="entry name" value="SENSOR PROTEIN CREC"/>
    <property type="match status" value="1"/>
</dbReference>
<keyword evidence="10" id="KW-0472">Membrane</keyword>
<keyword evidence="5" id="KW-0597">Phosphoprotein</keyword>
<dbReference type="KEGG" id="sbn:Sbal195_0308"/>
<dbReference type="GO" id="GO:0005524">
    <property type="term" value="F:ATP binding"/>
    <property type="evidence" value="ECO:0007669"/>
    <property type="project" value="UniProtKB-KW"/>
</dbReference>
<evidence type="ECO:0000256" key="3">
    <source>
        <dbReference type="ARBA" id="ARBA00012438"/>
    </source>
</evidence>
<evidence type="ECO:0000313" key="12">
    <source>
        <dbReference type="EMBL" id="ABX47489.1"/>
    </source>
</evidence>
<feature type="transmembrane region" description="Helical" evidence="10">
    <location>
        <begin position="245"/>
        <end position="266"/>
    </location>
</feature>
<keyword evidence="10" id="KW-1133">Transmembrane helix</keyword>
<keyword evidence="10" id="KW-0812">Transmembrane</keyword>
<evidence type="ECO:0000256" key="7">
    <source>
        <dbReference type="ARBA" id="ARBA00022741"/>
    </source>
</evidence>
<dbReference type="SMART" id="SM00387">
    <property type="entry name" value="HATPase_c"/>
    <property type="match status" value="1"/>
</dbReference>
<evidence type="ECO:0000256" key="1">
    <source>
        <dbReference type="ARBA" id="ARBA00000085"/>
    </source>
</evidence>
<dbReference type="AlphaFoldDB" id="A9KX93"/>
<dbReference type="InterPro" id="IPR003661">
    <property type="entry name" value="HisK_dim/P_dom"/>
</dbReference>
<dbReference type="PRINTS" id="PR00344">
    <property type="entry name" value="BCTRLSENSOR"/>
</dbReference>
<dbReference type="Gene3D" id="1.10.287.130">
    <property type="match status" value="1"/>
</dbReference>
<feature type="transmembrane region" description="Helical" evidence="10">
    <location>
        <begin position="6"/>
        <end position="27"/>
    </location>
</feature>